<feature type="compositionally biased region" description="Low complexity" evidence="1">
    <location>
        <begin position="253"/>
        <end position="269"/>
    </location>
</feature>
<dbReference type="STRING" id="52247.A0A4T0X4D9"/>
<feature type="compositionally biased region" description="Basic residues" evidence="1">
    <location>
        <begin position="273"/>
        <end position="282"/>
    </location>
</feature>
<feature type="compositionally biased region" description="Pro residues" evidence="1">
    <location>
        <begin position="14"/>
        <end position="23"/>
    </location>
</feature>
<feature type="region of interest" description="Disordered" evidence="1">
    <location>
        <begin position="1"/>
        <end position="68"/>
    </location>
</feature>
<feature type="region of interest" description="Disordered" evidence="1">
    <location>
        <begin position="249"/>
        <end position="371"/>
    </location>
</feature>
<evidence type="ECO:0000313" key="3">
    <source>
        <dbReference type="Proteomes" id="UP000307173"/>
    </source>
</evidence>
<feature type="region of interest" description="Disordered" evidence="1">
    <location>
        <begin position="451"/>
        <end position="510"/>
    </location>
</feature>
<feature type="compositionally biased region" description="Polar residues" evidence="1">
    <location>
        <begin position="283"/>
        <end position="297"/>
    </location>
</feature>
<feature type="compositionally biased region" description="Low complexity" evidence="1">
    <location>
        <begin position="473"/>
        <end position="489"/>
    </location>
</feature>
<feature type="compositionally biased region" description="Polar residues" evidence="1">
    <location>
        <begin position="451"/>
        <end position="465"/>
    </location>
</feature>
<evidence type="ECO:0000313" key="2">
    <source>
        <dbReference type="EMBL" id="TID30288.1"/>
    </source>
</evidence>
<gene>
    <name evidence="2" type="ORF">CANINC_001168</name>
</gene>
<comment type="caution">
    <text evidence="2">The sequence shown here is derived from an EMBL/GenBank/DDBJ whole genome shotgun (WGS) entry which is preliminary data.</text>
</comment>
<evidence type="ECO:0000256" key="1">
    <source>
        <dbReference type="SAM" id="MobiDB-lite"/>
    </source>
</evidence>
<protein>
    <submittedName>
        <fullName evidence="2">Uncharacterized protein</fullName>
    </submittedName>
</protein>
<accession>A0A4T0X4D9</accession>
<feature type="compositionally biased region" description="Polar residues" evidence="1">
    <location>
        <begin position="353"/>
        <end position="371"/>
    </location>
</feature>
<reference evidence="2 3" key="1">
    <citation type="journal article" date="2019" name="Front. Genet.">
        <title>Whole-Genome Sequencing of the Opportunistic Yeast Pathogen Candida inconspicua Uncovers Its Hybrid Origin.</title>
        <authorList>
            <person name="Mixao V."/>
            <person name="Hansen A.P."/>
            <person name="Saus E."/>
            <person name="Boekhout T."/>
            <person name="Lass-Florl C."/>
            <person name="Gabaldon T."/>
        </authorList>
    </citation>
    <scope>NUCLEOTIDE SEQUENCE [LARGE SCALE GENOMIC DNA]</scope>
    <source>
        <strain evidence="2 3">CBS 180</strain>
    </source>
</reference>
<keyword evidence="3" id="KW-1185">Reference proteome</keyword>
<dbReference type="EMBL" id="SELW01000166">
    <property type="protein sequence ID" value="TID30288.1"/>
    <property type="molecule type" value="Genomic_DNA"/>
</dbReference>
<dbReference type="OrthoDB" id="3994118at2759"/>
<proteinExistence type="predicted"/>
<sequence length="510" mass="55979">MSLATTTNTLDSPSPQPPHPPHPSLLSPSKHVYSKSLADPISLSLKPPPLPTKGHRHRRSAAISGDFDSPSSFLQNLQSSSISSPSIGYDKFINDFSNQSRRNSTNTNSLHLNLSFPSLSVPTSPIKTENTVSQADPLINLDDIINLSSPIPSKSAPQPSPINNIPKFQLQSPKTEIIIFEEEQLELNSINNTNSFSLDYTSNNSSTNSLLNQSPNPLTNLNTSSINSLKGKVRYQSYYNMAAPSTPKNYHNSTFIPITPSTPSTPKHSSNNHPHRFNHQRLNHSTSMSPVKSSIKSPFQYKSKPYDISSQDESPLTIHSQIHSHNQSPNSSSTSTSTISFISSNESKDNKTSKSQNDLNSLSTESNNTKKFNTPLINVQSHNRSSSLFSLLSKKFNSNHNRKTSIISNFSTTKDESSLIINDSTLNLNDVTITPDTLGEPGPMIDILSKDSNNLSLSPHNSVSNIPKRKNNQLKSNSSSKSNSKSKSTSSKHRFISWLSKSKRQSNSAS</sequence>
<dbReference type="AlphaFoldDB" id="A0A4T0X4D9"/>
<feature type="compositionally biased region" description="Low complexity" evidence="1">
    <location>
        <begin position="317"/>
        <end position="345"/>
    </location>
</feature>
<feature type="compositionally biased region" description="Polar residues" evidence="1">
    <location>
        <begin position="1"/>
        <end position="11"/>
    </location>
</feature>
<dbReference type="Proteomes" id="UP000307173">
    <property type="component" value="Unassembled WGS sequence"/>
</dbReference>
<name>A0A4T0X4D9_9ASCO</name>
<organism evidence="2 3">
    <name type="scientific">Pichia inconspicua</name>
    <dbReference type="NCBI Taxonomy" id="52247"/>
    <lineage>
        <taxon>Eukaryota</taxon>
        <taxon>Fungi</taxon>
        <taxon>Dikarya</taxon>
        <taxon>Ascomycota</taxon>
        <taxon>Saccharomycotina</taxon>
        <taxon>Pichiomycetes</taxon>
        <taxon>Pichiales</taxon>
        <taxon>Pichiaceae</taxon>
        <taxon>Pichia</taxon>
    </lineage>
</organism>